<keyword evidence="1" id="KW-0812">Transmembrane</keyword>
<gene>
    <name evidence="2" type="ORF">METZ01_LOCUS455996</name>
</gene>
<reference evidence="2" key="1">
    <citation type="submission" date="2018-05" db="EMBL/GenBank/DDBJ databases">
        <authorList>
            <person name="Lanie J.A."/>
            <person name="Ng W.-L."/>
            <person name="Kazmierczak K.M."/>
            <person name="Andrzejewski T.M."/>
            <person name="Davidsen T.M."/>
            <person name="Wayne K.J."/>
            <person name="Tettelin H."/>
            <person name="Glass J.I."/>
            <person name="Rusch D."/>
            <person name="Podicherti R."/>
            <person name="Tsui H.-C.T."/>
            <person name="Winkler M.E."/>
        </authorList>
    </citation>
    <scope>NUCLEOTIDE SEQUENCE</scope>
</reference>
<organism evidence="2">
    <name type="scientific">marine metagenome</name>
    <dbReference type="NCBI Taxonomy" id="408172"/>
    <lineage>
        <taxon>unclassified sequences</taxon>
        <taxon>metagenomes</taxon>
        <taxon>ecological metagenomes</taxon>
    </lineage>
</organism>
<dbReference type="EMBL" id="UINC01189450">
    <property type="protein sequence ID" value="SVE03142.1"/>
    <property type="molecule type" value="Genomic_DNA"/>
</dbReference>
<sequence length="217" mass="24244">MDFALFLLIILVFYNSGKFLTHKLWNLKFTGPGEAILFPVALGSIVISGIMTALLFLGWTKPETCWVVLGVLLLLGWKNLLYLTNAVASFHFFKAPKSQEVADAGLKTMAQSFLGLLVLLSLALAPAFAFLSILLVTGLEQGFQKYEASVGKKEKLFLSLILALGLLFNISTIMKEWFRIEPLSYLFKKESREQFLTRQIRAYPLYRAANHMRGGGG</sequence>
<proteinExistence type="predicted"/>
<feature type="transmembrane region" description="Helical" evidence="1">
    <location>
        <begin position="37"/>
        <end position="59"/>
    </location>
</feature>
<evidence type="ECO:0000313" key="2">
    <source>
        <dbReference type="EMBL" id="SVE03142.1"/>
    </source>
</evidence>
<accession>A0A383A5S2</accession>
<keyword evidence="1" id="KW-0472">Membrane</keyword>
<feature type="transmembrane region" description="Helical" evidence="1">
    <location>
        <begin position="66"/>
        <end position="93"/>
    </location>
</feature>
<feature type="transmembrane region" description="Helical" evidence="1">
    <location>
        <begin position="113"/>
        <end position="136"/>
    </location>
</feature>
<feature type="transmembrane region" description="Helical" evidence="1">
    <location>
        <begin position="156"/>
        <end position="174"/>
    </location>
</feature>
<protein>
    <submittedName>
        <fullName evidence="2">Uncharacterized protein</fullName>
    </submittedName>
</protein>
<keyword evidence="1" id="KW-1133">Transmembrane helix</keyword>
<evidence type="ECO:0000256" key="1">
    <source>
        <dbReference type="SAM" id="Phobius"/>
    </source>
</evidence>
<name>A0A383A5S2_9ZZZZ</name>
<dbReference type="AlphaFoldDB" id="A0A383A5S2"/>